<proteinExistence type="predicted"/>
<feature type="region of interest" description="Disordered" evidence="1">
    <location>
        <begin position="26"/>
        <end position="59"/>
    </location>
</feature>
<feature type="region of interest" description="Disordered" evidence="1">
    <location>
        <begin position="330"/>
        <end position="369"/>
    </location>
</feature>
<feature type="compositionally biased region" description="Basic residues" evidence="1">
    <location>
        <begin position="332"/>
        <end position="345"/>
    </location>
</feature>
<reference evidence="2" key="3">
    <citation type="submission" date="2022-06" db="UniProtKB">
        <authorList>
            <consortium name="EnsemblPlants"/>
        </authorList>
    </citation>
    <scope>IDENTIFICATION</scope>
</reference>
<feature type="region of interest" description="Disordered" evidence="1">
    <location>
        <begin position="169"/>
        <end position="207"/>
    </location>
</feature>
<protein>
    <submittedName>
        <fullName evidence="2">Uncharacterized protein</fullName>
    </submittedName>
</protein>
<reference evidence="3" key="1">
    <citation type="journal article" date="2013" name="Nature">
        <title>Draft genome of the wheat A-genome progenitor Triticum urartu.</title>
        <authorList>
            <person name="Ling H.Q."/>
            <person name="Zhao S."/>
            <person name="Liu D."/>
            <person name="Wang J."/>
            <person name="Sun H."/>
            <person name="Zhang C."/>
            <person name="Fan H."/>
            <person name="Li D."/>
            <person name="Dong L."/>
            <person name="Tao Y."/>
            <person name="Gao C."/>
            <person name="Wu H."/>
            <person name="Li Y."/>
            <person name="Cui Y."/>
            <person name="Guo X."/>
            <person name="Zheng S."/>
            <person name="Wang B."/>
            <person name="Yu K."/>
            <person name="Liang Q."/>
            <person name="Yang W."/>
            <person name="Lou X."/>
            <person name="Chen J."/>
            <person name="Feng M."/>
            <person name="Jian J."/>
            <person name="Zhang X."/>
            <person name="Luo G."/>
            <person name="Jiang Y."/>
            <person name="Liu J."/>
            <person name="Wang Z."/>
            <person name="Sha Y."/>
            <person name="Zhang B."/>
            <person name="Wu H."/>
            <person name="Tang D."/>
            <person name="Shen Q."/>
            <person name="Xue P."/>
            <person name="Zou S."/>
            <person name="Wang X."/>
            <person name="Liu X."/>
            <person name="Wang F."/>
            <person name="Yang Y."/>
            <person name="An X."/>
            <person name="Dong Z."/>
            <person name="Zhang K."/>
            <person name="Zhang X."/>
            <person name="Luo M.C."/>
            <person name="Dvorak J."/>
            <person name="Tong Y."/>
            <person name="Wang J."/>
            <person name="Yang H."/>
            <person name="Li Z."/>
            <person name="Wang D."/>
            <person name="Zhang A."/>
            <person name="Wang J."/>
        </authorList>
    </citation>
    <scope>NUCLEOTIDE SEQUENCE</scope>
    <source>
        <strain evidence="3">cv. G1812</strain>
    </source>
</reference>
<sequence>MYIFCLKLQSFTIPCSGFESKTQLPQMRYAKPSNPMNEPKKKRKETTNKQVSAGDHGAGALVGEDLEQERVRDAAVNDAGRVHALRQCAHAALHLGYHAPTHLPLGHHPPDAGDVNLLHQAPGVVPVREYAGHVSDQQQLLGANGSRDLPRRSVGVDVVGLPGLVCGHGGDDRDVAGGDDRAEHGGVDARDLADEPEGRGVGGGARGEEARVLAAEADGGGAGEADEGDELLVDLADQHHLDDLHGERVGDAEAVAELRLDADALQPGVDLRAAAVHEHGAQADAGEQDQVADHRRLQLRRLHGRAAVLDHHRLALEPLDEGERLRQDVHAAQRRGRGLRWRRGGGGRDAAPAASMGRGRGERPDAGGV</sequence>
<gene>
    <name evidence="2" type="primary">LOC125513993</name>
</gene>
<evidence type="ECO:0000256" key="1">
    <source>
        <dbReference type="SAM" id="MobiDB-lite"/>
    </source>
</evidence>
<dbReference type="Gramene" id="TuG1812G0600002765.01.T01">
    <property type="protein sequence ID" value="TuG1812G0600002765.01.T01.cds415505"/>
    <property type="gene ID" value="TuG1812G0600002765.01"/>
</dbReference>
<dbReference type="AlphaFoldDB" id="A0A8R7QUF1"/>
<accession>A0A8R7QUF1</accession>
<feature type="compositionally biased region" description="Basic and acidic residues" evidence="1">
    <location>
        <begin position="359"/>
        <end position="369"/>
    </location>
</feature>
<keyword evidence="3" id="KW-1185">Reference proteome</keyword>
<evidence type="ECO:0000313" key="3">
    <source>
        <dbReference type="Proteomes" id="UP000015106"/>
    </source>
</evidence>
<dbReference type="Proteomes" id="UP000015106">
    <property type="component" value="Chromosome 6"/>
</dbReference>
<dbReference type="EnsemblPlants" id="TuG1812G0600002765.01.T01">
    <property type="protein sequence ID" value="TuG1812G0600002765.01.T01.cds415505"/>
    <property type="gene ID" value="TuG1812G0600002765.01"/>
</dbReference>
<reference evidence="2" key="2">
    <citation type="submission" date="2018-03" db="EMBL/GenBank/DDBJ databases">
        <title>The Triticum urartu genome reveals the dynamic nature of wheat genome evolution.</title>
        <authorList>
            <person name="Ling H."/>
            <person name="Ma B."/>
            <person name="Shi X."/>
            <person name="Liu H."/>
            <person name="Dong L."/>
            <person name="Sun H."/>
            <person name="Cao Y."/>
            <person name="Gao Q."/>
            <person name="Zheng S."/>
            <person name="Li Y."/>
            <person name="Yu Y."/>
            <person name="Du H."/>
            <person name="Qi M."/>
            <person name="Li Y."/>
            <person name="Yu H."/>
            <person name="Cui Y."/>
            <person name="Wang N."/>
            <person name="Chen C."/>
            <person name="Wu H."/>
            <person name="Zhao Y."/>
            <person name="Zhang J."/>
            <person name="Li Y."/>
            <person name="Zhou W."/>
            <person name="Zhang B."/>
            <person name="Hu W."/>
            <person name="Eijk M."/>
            <person name="Tang J."/>
            <person name="Witsenboer H."/>
            <person name="Zhao S."/>
            <person name="Li Z."/>
            <person name="Zhang A."/>
            <person name="Wang D."/>
            <person name="Liang C."/>
        </authorList>
    </citation>
    <scope>NUCLEOTIDE SEQUENCE [LARGE SCALE GENOMIC DNA]</scope>
    <source>
        <strain evidence="2">cv. G1812</strain>
    </source>
</reference>
<feature type="compositionally biased region" description="Basic and acidic residues" evidence="1">
    <location>
        <begin position="169"/>
        <end position="198"/>
    </location>
</feature>
<name>A0A8R7QUF1_TRIUA</name>
<evidence type="ECO:0000313" key="2">
    <source>
        <dbReference type="EnsemblPlants" id="TuG1812G0600002765.01.T01.cds415505"/>
    </source>
</evidence>
<organism evidence="2 3">
    <name type="scientific">Triticum urartu</name>
    <name type="common">Red wild einkorn</name>
    <name type="synonym">Crithodium urartu</name>
    <dbReference type="NCBI Taxonomy" id="4572"/>
    <lineage>
        <taxon>Eukaryota</taxon>
        <taxon>Viridiplantae</taxon>
        <taxon>Streptophyta</taxon>
        <taxon>Embryophyta</taxon>
        <taxon>Tracheophyta</taxon>
        <taxon>Spermatophyta</taxon>
        <taxon>Magnoliopsida</taxon>
        <taxon>Liliopsida</taxon>
        <taxon>Poales</taxon>
        <taxon>Poaceae</taxon>
        <taxon>BOP clade</taxon>
        <taxon>Pooideae</taxon>
        <taxon>Triticodae</taxon>
        <taxon>Triticeae</taxon>
        <taxon>Triticinae</taxon>
        <taxon>Triticum</taxon>
    </lineage>
</organism>